<dbReference type="EMBL" id="KI963925">
    <property type="protein sequence ID" value="EUC50243.1"/>
    <property type="molecule type" value="Genomic_DNA"/>
</dbReference>
<sequence>MLSLTPTLPPSTKGNNTAKRAALGTFPGLVTALAPAPAPIHTTPSWAASTSATRHGDSMASSLQASNPVFAWLIAHHQGLGYFGKENHTWWPSVQSLLPSPTSAWRQSFLRELARAEHPGPSTQEPLSVAVAPKCDAHMQ</sequence>
<gene>
    <name evidence="1" type="ORF">COCMIDRAFT_22336</name>
</gene>
<evidence type="ECO:0000313" key="1">
    <source>
        <dbReference type="EMBL" id="EUC50243.1"/>
    </source>
</evidence>
<organism evidence="1 2">
    <name type="scientific">Bipolaris oryzae ATCC 44560</name>
    <dbReference type="NCBI Taxonomy" id="930090"/>
    <lineage>
        <taxon>Eukaryota</taxon>
        <taxon>Fungi</taxon>
        <taxon>Dikarya</taxon>
        <taxon>Ascomycota</taxon>
        <taxon>Pezizomycotina</taxon>
        <taxon>Dothideomycetes</taxon>
        <taxon>Pleosporomycetidae</taxon>
        <taxon>Pleosporales</taxon>
        <taxon>Pleosporineae</taxon>
        <taxon>Pleosporaceae</taxon>
        <taxon>Bipolaris</taxon>
    </lineage>
</organism>
<proteinExistence type="predicted"/>
<dbReference type="Proteomes" id="UP000054032">
    <property type="component" value="Unassembled WGS sequence"/>
</dbReference>
<evidence type="ECO:0000313" key="2">
    <source>
        <dbReference type="Proteomes" id="UP000054032"/>
    </source>
</evidence>
<keyword evidence="2" id="KW-1185">Reference proteome</keyword>
<dbReference type="AlphaFoldDB" id="W6ZJR0"/>
<accession>W6ZJR0</accession>
<reference evidence="1 2" key="1">
    <citation type="journal article" date="2013" name="PLoS Genet.">
        <title>Comparative genome structure, secondary metabolite, and effector coding capacity across Cochliobolus pathogens.</title>
        <authorList>
            <person name="Condon B.J."/>
            <person name="Leng Y."/>
            <person name="Wu D."/>
            <person name="Bushley K.E."/>
            <person name="Ohm R.A."/>
            <person name="Otillar R."/>
            <person name="Martin J."/>
            <person name="Schackwitz W."/>
            <person name="Grimwood J."/>
            <person name="MohdZainudin N."/>
            <person name="Xue C."/>
            <person name="Wang R."/>
            <person name="Manning V.A."/>
            <person name="Dhillon B."/>
            <person name="Tu Z.J."/>
            <person name="Steffenson B.J."/>
            <person name="Salamov A."/>
            <person name="Sun H."/>
            <person name="Lowry S."/>
            <person name="LaButti K."/>
            <person name="Han J."/>
            <person name="Copeland A."/>
            <person name="Lindquist E."/>
            <person name="Barry K."/>
            <person name="Schmutz J."/>
            <person name="Baker S.E."/>
            <person name="Ciuffetti L.M."/>
            <person name="Grigoriev I.V."/>
            <person name="Zhong S."/>
            <person name="Turgeon B.G."/>
        </authorList>
    </citation>
    <scope>NUCLEOTIDE SEQUENCE [LARGE SCALE GENOMIC DNA]</scope>
    <source>
        <strain evidence="1 2">ATCC 44560</strain>
    </source>
</reference>
<dbReference type="HOGENOM" id="CLU_1834810_0_0_1"/>
<name>W6ZJR0_COCMI</name>
<dbReference type="KEGG" id="bor:COCMIDRAFT_22336"/>
<dbReference type="GeneID" id="19120229"/>
<dbReference type="RefSeq" id="XP_007683275.1">
    <property type="nucleotide sequence ID" value="XM_007685085.1"/>
</dbReference>
<protein>
    <submittedName>
        <fullName evidence="1">Uncharacterized protein</fullName>
    </submittedName>
</protein>